<feature type="signal peptide" evidence="1">
    <location>
        <begin position="1"/>
        <end position="26"/>
    </location>
</feature>
<dbReference type="Proteomes" id="UP001216579">
    <property type="component" value="Unassembled WGS sequence"/>
</dbReference>
<name>A0ABT5ZX54_9ACTN</name>
<proteinExistence type="predicted"/>
<protein>
    <recommendedName>
        <fullName evidence="4">Lipoprotein</fullName>
    </recommendedName>
</protein>
<dbReference type="EMBL" id="JARJBC010000044">
    <property type="protein sequence ID" value="MDF3294341.1"/>
    <property type="molecule type" value="Genomic_DNA"/>
</dbReference>
<keyword evidence="3" id="KW-1185">Reference proteome</keyword>
<feature type="chain" id="PRO_5046941373" description="Lipoprotein" evidence="1">
    <location>
        <begin position="27"/>
        <end position="152"/>
    </location>
</feature>
<gene>
    <name evidence="2" type="ORF">P3G67_35130</name>
</gene>
<comment type="caution">
    <text evidence="2">The sequence shown here is derived from an EMBL/GenBank/DDBJ whole genome shotgun (WGS) entry which is preliminary data.</text>
</comment>
<organism evidence="2 3">
    <name type="scientific">Streptomyces silvisoli</name>
    <dbReference type="NCBI Taxonomy" id="3034235"/>
    <lineage>
        <taxon>Bacteria</taxon>
        <taxon>Bacillati</taxon>
        <taxon>Actinomycetota</taxon>
        <taxon>Actinomycetes</taxon>
        <taxon>Kitasatosporales</taxon>
        <taxon>Streptomycetaceae</taxon>
        <taxon>Streptomyces</taxon>
    </lineage>
</organism>
<reference evidence="2 3" key="1">
    <citation type="submission" date="2023-03" db="EMBL/GenBank/DDBJ databases">
        <title>Draft genome sequence of Streptomyces sp. RB6PN23 isolated from peat swamp forest in Thailand.</title>
        <authorList>
            <person name="Klaysubun C."/>
            <person name="Duangmal K."/>
        </authorList>
    </citation>
    <scope>NUCLEOTIDE SEQUENCE [LARGE SCALE GENOMIC DNA]</scope>
    <source>
        <strain evidence="2 3">RB6PN23</strain>
    </source>
</reference>
<keyword evidence="1" id="KW-0732">Signal</keyword>
<evidence type="ECO:0008006" key="4">
    <source>
        <dbReference type="Google" id="ProtNLM"/>
    </source>
</evidence>
<evidence type="ECO:0000313" key="3">
    <source>
        <dbReference type="Proteomes" id="UP001216579"/>
    </source>
</evidence>
<evidence type="ECO:0000313" key="2">
    <source>
        <dbReference type="EMBL" id="MDF3294341.1"/>
    </source>
</evidence>
<sequence>MAGAVRVGRAVAVAAGVIAMLGSCSASDRSATASVPEIVGQWSDSKGATISFAANRTFESRGLVINNSTIKNCPSGPAMGVWAFMPDHGSGGQMDASATSASTIGLSFGHAPAGTCSGFQLDVRKAAKKITLCVTDDPDSPCAVGVRFTKTS</sequence>
<evidence type="ECO:0000256" key="1">
    <source>
        <dbReference type="SAM" id="SignalP"/>
    </source>
</evidence>
<dbReference type="PROSITE" id="PS51257">
    <property type="entry name" value="PROKAR_LIPOPROTEIN"/>
    <property type="match status" value="1"/>
</dbReference>
<accession>A0ABT5ZX54</accession>
<dbReference type="RefSeq" id="WP_276097138.1">
    <property type="nucleotide sequence ID" value="NZ_JARJBC010000044.1"/>
</dbReference>